<dbReference type="RefSeq" id="XP_056580632.1">
    <property type="nucleotide sequence ID" value="XM_056724382.1"/>
</dbReference>
<dbReference type="EMBL" id="JAPZBT010000002">
    <property type="protein sequence ID" value="KAJ5374646.1"/>
    <property type="molecule type" value="Genomic_DNA"/>
</dbReference>
<reference evidence="1" key="1">
    <citation type="submission" date="2022-12" db="EMBL/GenBank/DDBJ databases">
        <authorList>
            <person name="Petersen C."/>
        </authorList>
    </citation>
    <scope>NUCLEOTIDE SEQUENCE</scope>
    <source>
        <strain evidence="1">IBT 3081</strain>
    </source>
</reference>
<dbReference type="GeneID" id="81463565"/>
<sequence>MAAETGTVECPGLVIAGDRGRMWRQYLKCPYLECKSRFVQRIARCYDRGIQQVQRENTFQEDKEFDNY</sequence>
<evidence type="ECO:0000313" key="2">
    <source>
        <dbReference type="Proteomes" id="UP001147752"/>
    </source>
</evidence>
<accession>A0A9W9S9N9</accession>
<keyword evidence="2" id="KW-1185">Reference proteome</keyword>
<organism evidence="1 2">
    <name type="scientific">Penicillium concentricum</name>
    <dbReference type="NCBI Taxonomy" id="293559"/>
    <lineage>
        <taxon>Eukaryota</taxon>
        <taxon>Fungi</taxon>
        <taxon>Dikarya</taxon>
        <taxon>Ascomycota</taxon>
        <taxon>Pezizomycotina</taxon>
        <taxon>Eurotiomycetes</taxon>
        <taxon>Eurotiomycetidae</taxon>
        <taxon>Eurotiales</taxon>
        <taxon>Aspergillaceae</taxon>
        <taxon>Penicillium</taxon>
    </lineage>
</organism>
<gene>
    <name evidence="1" type="ORF">N7517_006652</name>
</gene>
<protein>
    <submittedName>
        <fullName evidence="1">Uncharacterized protein</fullName>
    </submittedName>
</protein>
<proteinExistence type="predicted"/>
<reference evidence="1" key="2">
    <citation type="journal article" date="2023" name="IMA Fungus">
        <title>Comparative genomic study of the Penicillium genus elucidates a diverse pangenome and 15 lateral gene transfer events.</title>
        <authorList>
            <person name="Petersen C."/>
            <person name="Sorensen T."/>
            <person name="Nielsen M.R."/>
            <person name="Sondergaard T.E."/>
            <person name="Sorensen J.L."/>
            <person name="Fitzpatrick D.A."/>
            <person name="Frisvad J.C."/>
            <person name="Nielsen K.L."/>
        </authorList>
    </citation>
    <scope>NUCLEOTIDE SEQUENCE</scope>
    <source>
        <strain evidence="1">IBT 3081</strain>
    </source>
</reference>
<name>A0A9W9S9N9_9EURO</name>
<comment type="caution">
    <text evidence="1">The sequence shown here is derived from an EMBL/GenBank/DDBJ whole genome shotgun (WGS) entry which is preliminary data.</text>
</comment>
<dbReference type="AlphaFoldDB" id="A0A9W9S9N9"/>
<evidence type="ECO:0000313" key="1">
    <source>
        <dbReference type="EMBL" id="KAJ5374646.1"/>
    </source>
</evidence>
<dbReference type="Proteomes" id="UP001147752">
    <property type="component" value="Unassembled WGS sequence"/>
</dbReference>